<dbReference type="SUPFAM" id="SSF47095">
    <property type="entry name" value="HMG-box"/>
    <property type="match status" value="1"/>
</dbReference>
<proteinExistence type="inferred from homology"/>
<dbReference type="InterPro" id="IPR056775">
    <property type="entry name" value="YABBY_C"/>
</dbReference>
<dbReference type="EMBL" id="MN740684">
    <property type="protein sequence ID" value="QHU07543.1"/>
    <property type="molecule type" value="Genomic_DNA"/>
</dbReference>
<accession>A0A6C0JQ86</accession>
<evidence type="ECO:0000259" key="6">
    <source>
        <dbReference type="Pfam" id="PF04690"/>
    </source>
</evidence>
<evidence type="ECO:0000256" key="2">
    <source>
        <dbReference type="ARBA" id="ARBA00022723"/>
    </source>
</evidence>
<keyword evidence="2" id="KW-0479">Metal-binding</keyword>
<dbReference type="CDD" id="cd00084">
    <property type="entry name" value="HMG-box_SF"/>
    <property type="match status" value="1"/>
</dbReference>
<comment type="similarity">
    <text evidence="1">Belongs to the YABBY family.</text>
</comment>
<keyword evidence="4" id="KW-0862">Zinc</keyword>
<dbReference type="InterPro" id="IPR006780">
    <property type="entry name" value="YABBY"/>
</dbReference>
<dbReference type="PANTHER" id="PTHR31675">
    <property type="entry name" value="PROTEIN YABBY 6-RELATED"/>
    <property type="match status" value="1"/>
</dbReference>
<dbReference type="Pfam" id="PF04690">
    <property type="entry name" value="YABBY"/>
    <property type="match status" value="1"/>
</dbReference>
<dbReference type="Gene3D" id="1.10.30.10">
    <property type="entry name" value="High mobility group box domain"/>
    <property type="match status" value="1"/>
</dbReference>
<name>A0A6C0JQ86_9ZZZZ</name>
<evidence type="ECO:0000256" key="5">
    <source>
        <dbReference type="SAM" id="MobiDB-lite"/>
    </source>
</evidence>
<dbReference type="GO" id="GO:0045165">
    <property type="term" value="P:cell fate commitment"/>
    <property type="evidence" value="ECO:0007669"/>
    <property type="project" value="TreeGrafter"/>
</dbReference>
<sequence>MVKGGENLQLHNVALTGGAKKKKAKAKAKRKPTAYNTFMKNEIKKVKKANPTISHTEAFKRAAANWNPKK</sequence>
<feature type="compositionally biased region" description="Basic residues" evidence="5">
    <location>
        <begin position="19"/>
        <end position="32"/>
    </location>
</feature>
<reference evidence="7" key="1">
    <citation type="journal article" date="2020" name="Nature">
        <title>Giant virus diversity and host interactions through global metagenomics.</title>
        <authorList>
            <person name="Schulz F."/>
            <person name="Roux S."/>
            <person name="Paez-Espino D."/>
            <person name="Jungbluth S."/>
            <person name="Walsh D.A."/>
            <person name="Denef V.J."/>
            <person name="McMahon K.D."/>
            <person name="Konstantinidis K.T."/>
            <person name="Eloe-Fadrosh E.A."/>
            <person name="Kyrpides N.C."/>
            <person name="Woyke T."/>
        </authorList>
    </citation>
    <scope>NUCLEOTIDE SEQUENCE</scope>
    <source>
        <strain evidence="7">GVMAG-S-1040241-154</strain>
    </source>
</reference>
<dbReference type="AlphaFoldDB" id="A0A6C0JQ86"/>
<evidence type="ECO:0000256" key="3">
    <source>
        <dbReference type="ARBA" id="ARBA00022771"/>
    </source>
</evidence>
<feature type="domain" description="YABBY protein C-terminal" evidence="6">
    <location>
        <begin position="22"/>
        <end position="66"/>
    </location>
</feature>
<dbReference type="GO" id="GO:0008270">
    <property type="term" value="F:zinc ion binding"/>
    <property type="evidence" value="ECO:0007669"/>
    <property type="project" value="UniProtKB-KW"/>
</dbReference>
<keyword evidence="3" id="KW-0863">Zinc-finger</keyword>
<protein>
    <recommendedName>
        <fullName evidence="6">YABBY protein C-terminal domain-containing protein</fullName>
    </recommendedName>
</protein>
<evidence type="ECO:0000313" key="7">
    <source>
        <dbReference type="EMBL" id="QHU07543.1"/>
    </source>
</evidence>
<dbReference type="InterPro" id="IPR036910">
    <property type="entry name" value="HMG_box_dom_sf"/>
</dbReference>
<dbReference type="GO" id="GO:0005634">
    <property type="term" value="C:nucleus"/>
    <property type="evidence" value="ECO:0007669"/>
    <property type="project" value="TreeGrafter"/>
</dbReference>
<feature type="region of interest" description="Disordered" evidence="5">
    <location>
        <begin position="1"/>
        <end position="33"/>
    </location>
</feature>
<evidence type="ECO:0000256" key="4">
    <source>
        <dbReference type="ARBA" id="ARBA00022833"/>
    </source>
</evidence>
<organism evidence="7">
    <name type="scientific">viral metagenome</name>
    <dbReference type="NCBI Taxonomy" id="1070528"/>
    <lineage>
        <taxon>unclassified sequences</taxon>
        <taxon>metagenomes</taxon>
        <taxon>organismal metagenomes</taxon>
    </lineage>
</organism>
<evidence type="ECO:0000256" key="1">
    <source>
        <dbReference type="ARBA" id="ARBA00010325"/>
    </source>
</evidence>